<keyword evidence="3" id="KW-1185">Reference proteome</keyword>
<comment type="caution">
    <text evidence="2">The sequence shown here is derived from an EMBL/GenBank/DDBJ whole genome shotgun (WGS) entry which is preliminary data.</text>
</comment>
<organism evidence="2 3">
    <name type="scientific">Cinchona calisaya</name>
    <dbReference type="NCBI Taxonomy" id="153742"/>
    <lineage>
        <taxon>Eukaryota</taxon>
        <taxon>Viridiplantae</taxon>
        <taxon>Streptophyta</taxon>
        <taxon>Embryophyta</taxon>
        <taxon>Tracheophyta</taxon>
        <taxon>Spermatophyta</taxon>
        <taxon>Magnoliopsida</taxon>
        <taxon>eudicotyledons</taxon>
        <taxon>Gunneridae</taxon>
        <taxon>Pentapetalae</taxon>
        <taxon>asterids</taxon>
        <taxon>lamiids</taxon>
        <taxon>Gentianales</taxon>
        <taxon>Rubiaceae</taxon>
        <taxon>Cinchonoideae</taxon>
        <taxon>Cinchoneae</taxon>
        <taxon>Cinchona</taxon>
    </lineage>
</organism>
<feature type="region of interest" description="Disordered" evidence="1">
    <location>
        <begin position="1"/>
        <end position="93"/>
    </location>
</feature>
<dbReference type="AlphaFoldDB" id="A0ABD2Z6B7"/>
<sequence>MKTNLAKVVPQGQNSTPLANSEVSNSISEGADADQKGHVEDSELVISENSKLYKEEEELSNSCTNISPSKETDTSEKDYNAKKEYPSASVSVA</sequence>
<evidence type="ECO:0000313" key="3">
    <source>
        <dbReference type="Proteomes" id="UP001630127"/>
    </source>
</evidence>
<dbReference type="EMBL" id="JBJUIK010000011">
    <property type="protein sequence ID" value="KAL3513880.1"/>
    <property type="molecule type" value="Genomic_DNA"/>
</dbReference>
<evidence type="ECO:0000313" key="2">
    <source>
        <dbReference type="EMBL" id="KAL3513880.1"/>
    </source>
</evidence>
<protein>
    <submittedName>
        <fullName evidence="2">Uncharacterized protein</fullName>
    </submittedName>
</protein>
<name>A0ABD2Z6B7_9GENT</name>
<reference evidence="2 3" key="1">
    <citation type="submission" date="2024-11" db="EMBL/GenBank/DDBJ databases">
        <title>A near-complete genome assembly of Cinchona calisaya.</title>
        <authorList>
            <person name="Lian D.C."/>
            <person name="Zhao X.W."/>
            <person name="Wei L."/>
        </authorList>
    </citation>
    <scope>NUCLEOTIDE SEQUENCE [LARGE SCALE GENOMIC DNA]</scope>
    <source>
        <tissue evidence="2">Nenye</tissue>
    </source>
</reference>
<dbReference type="Proteomes" id="UP001630127">
    <property type="component" value="Unassembled WGS sequence"/>
</dbReference>
<gene>
    <name evidence="2" type="ORF">ACH5RR_026597</name>
</gene>
<feature type="compositionally biased region" description="Basic and acidic residues" evidence="1">
    <location>
        <begin position="70"/>
        <end position="85"/>
    </location>
</feature>
<feature type="compositionally biased region" description="Polar residues" evidence="1">
    <location>
        <begin position="11"/>
        <end position="28"/>
    </location>
</feature>
<feature type="compositionally biased region" description="Polar residues" evidence="1">
    <location>
        <begin position="60"/>
        <end position="69"/>
    </location>
</feature>
<accession>A0ABD2Z6B7</accession>
<proteinExistence type="predicted"/>
<evidence type="ECO:0000256" key="1">
    <source>
        <dbReference type="SAM" id="MobiDB-lite"/>
    </source>
</evidence>